<feature type="region of interest" description="Disordered" evidence="6">
    <location>
        <begin position="62"/>
        <end position="319"/>
    </location>
</feature>
<dbReference type="OMA" id="FMAHRRD"/>
<feature type="domain" description="ASD2" evidence="7">
    <location>
        <begin position="641"/>
        <end position="919"/>
    </location>
</feature>
<feature type="compositionally biased region" description="Pro residues" evidence="6">
    <location>
        <begin position="356"/>
        <end position="369"/>
    </location>
</feature>
<keyword evidence="9" id="KW-1185">Reference proteome</keyword>
<feature type="compositionally biased region" description="Low complexity" evidence="6">
    <location>
        <begin position="521"/>
        <end position="575"/>
    </location>
</feature>
<accession>A0A553P5X0</accession>
<feature type="region of interest" description="Disordered" evidence="6">
    <location>
        <begin position="20"/>
        <end position="41"/>
    </location>
</feature>
<evidence type="ECO:0000256" key="3">
    <source>
        <dbReference type="ARBA" id="ARBA00022490"/>
    </source>
</evidence>
<feature type="compositionally biased region" description="Basic and acidic residues" evidence="6">
    <location>
        <begin position="82"/>
        <end position="98"/>
    </location>
</feature>
<keyword evidence="4" id="KW-0206">Cytoskeleton</keyword>
<evidence type="ECO:0000256" key="1">
    <source>
        <dbReference type="ARBA" id="ARBA00004245"/>
    </source>
</evidence>
<dbReference type="EMBL" id="VCGU01000007">
    <property type="protein sequence ID" value="TRY73085.1"/>
    <property type="molecule type" value="Genomic_DNA"/>
</dbReference>
<feature type="compositionally biased region" description="Pro residues" evidence="6">
    <location>
        <begin position="179"/>
        <end position="209"/>
    </location>
</feature>
<feature type="region of interest" description="Disordered" evidence="6">
    <location>
        <begin position="331"/>
        <end position="619"/>
    </location>
</feature>
<dbReference type="GO" id="GO:0007015">
    <property type="term" value="P:actin filament organization"/>
    <property type="evidence" value="ECO:0007669"/>
    <property type="project" value="TreeGrafter"/>
</dbReference>
<organism evidence="8 9">
    <name type="scientific">Tigriopus californicus</name>
    <name type="common">Marine copepod</name>
    <dbReference type="NCBI Taxonomy" id="6832"/>
    <lineage>
        <taxon>Eukaryota</taxon>
        <taxon>Metazoa</taxon>
        <taxon>Ecdysozoa</taxon>
        <taxon>Arthropoda</taxon>
        <taxon>Crustacea</taxon>
        <taxon>Multicrustacea</taxon>
        <taxon>Hexanauplia</taxon>
        <taxon>Copepoda</taxon>
        <taxon>Harpacticoida</taxon>
        <taxon>Harpacticidae</taxon>
        <taxon>Tigriopus</taxon>
    </lineage>
</organism>
<evidence type="ECO:0000259" key="7">
    <source>
        <dbReference type="PROSITE" id="PS51307"/>
    </source>
</evidence>
<feature type="compositionally biased region" description="Basic residues" evidence="6">
    <location>
        <begin position="446"/>
        <end position="465"/>
    </location>
</feature>
<dbReference type="GO" id="GO:0000902">
    <property type="term" value="P:cell morphogenesis"/>
    <property type="evidence" value="ECO:0007669"/>
    <property type="project" value="TreeGrafter"/>
</dbReference>
<keyword evidence="5" id="KW-0175">Coiled coil</keyword>
<dbReference type="GO" id="GO:0043296">
    <property type="term" value="C:apical junction complex"/>
    <property type="evidence" value="ECO:0007669"/>
    <property type="project" value="TreeGrafter"/>
</dbReference>
<evidence type="ECO:0000313" key="9">
    <source>
        <dbReference type="Proteomes" id="UP000318571"/>
    </source>
</evidence>
<feature type="compositionally biased region" description="Polar residues" evidence="6">
    <location>
        <begin position="588"/>
        <end position="597"/>
    </location>
</feature>
<comment type="similarity">
    <text evidence="2">Belongs to the shroom family.</text>
</comment>
<dbReference type="Proteomes" id="UP000318571">
    <property type="component" value="Chromosome 3"/>
</dbReference>
<feature type="compositionally biased region" description="Polar residues" evidence="6">
    <location>
        <begin position="416"/>
        <end position="435"/>
    </location>
</feature>
<dbReference type="AlphaFoldDB" id="A0A553P5X0"/>
<feature type="compositionally biased region" description="Basic and acidic residues" evidence="6">
    <location>
        <begin position="332"/>
        <end position="344"/>
    </location>
</feature>
<dbReference type="PANTHER" id="PTHR15012:SF32">
    <property type="entry name" value="PROTEIN SHROOM"/>
    <property type="match status" value="1"/>
</dbReference>
<dbReference type="GO" id="GO:0030864">
    <property type="term" value="C:cortical actin cytoskeleton"/>
    <property type="evidence" value="ECO:0007669"/>
    <property type="project" value="TreeGrafter"/>
</dbReference>
<dbReference type="InterPro" id="IPR014799">
    <property type="entry name" value="ASD2_dom"/>
</dbReference>
<dbReference type="InterPro" id="IPR027685">
    <property type="entry name" value="Shroom_fam"/>
</dbReference>
<feature type="compositionally biased region" description="Polar residues" evidence="6">
    <location>
        <begin position="263"/>
        <end position="282"/>
    </location>
</feature>
<gene>
    <name evidence="8" type="ORF">TCAL_05850</name>
</gene>
<comment type="subcellular location">
    <subcellularLocation>
        <location evidence="1">Cytoplasm</location>
        <location evidence="1">Cytoskeleton</location>
    </subcellularLocation>
</comment>
<evidence type="ECO:0000313" key="8">
    <source>
        <dbReference type="EMBL" id="TRY73085.1"/>
    </source>
</evidence>
<dbReference type="PROSITE" id="PS51307">
    <property type="entry name" value="ASD2"/>
    <property type="match status" value="1"/>
</dbReference>
<dbReference type="STRING" id="6832.A0A553P5X0"/>
<dbReference type="GO" id="GO:0016324">
    <property type="term" value="C:apical plasma membrane"/>
    <property type="evidence" value="ECO:0007669"/>
    <property type="project" value="TreeGrafter"/>
</dbReference>
<feature type="compositionally biased region" description="Low complexity" evidence="6">
    <location>
        <begin position="128"/>
        <end position="154"/>
    </location>
</feature>
<protein>
    <recommendedName>
        <fullName evidence="7">ASD2 domain-containing protein</fullName>
    </recommendedName>
</protein>
<feature type="compositionally biased region" description="Polar residues" evidence="6">
    <location>
        <begin position="466"/>
        <end position="488"/>
    </location>
</feature>
<evidence type="ECO:0000256" key="5">
    <source>
        <dbReference type="SAM" id="Coils"/>
    </source>
</evidence>
<evidence type="ECO:0000256" key="4">
    <source>
        <dbReference type="ARBA" id="ARBA00023212"/>
    </source>
</evidence>
<evidence type="ECO:0000256" key="2">
    <source>
        <dbReference type="ARBA" id="ARBA00006469"/>
    </source>
</evidence>
<feature type="compositionally biased region" description="Polar residues" evidence="6">
    <location>
        <begin position="22"/>
        <end position="33"/>
    </location>
</feature>
<reference evidence="8 9" key="1">
    <citation type="journal article" date="2018" name="Nat. Ecol. Evol.">
        <title>Genomic signatures of mitonuclear coevolution across populations of Tigriopus californicus.</title>
        <authorList>
            <person name="Barreto F.S."/>
            <person name="Watson E.T."/>
            <person name="Lima T.G."/>
            <person name="Willett C.S."/>
            <person name="Edmands S."/>
            <person name="Li W."/>
            <person name="Burton R.S."/>
        </authorList>
    </citation>
    <scope>NUCLEOTIDE SEQUENCE [LARGE SCALE GENOMIC DNA]</scope>
    <source>
        <strain evidence="8 9">San Diego</strain>
    </source>
</reference>
<sequence>MVKSVSKMPMIKHLTAMAPLTHGNNNSVDSPNRPSAPFGLRYKDSARPVYLQEKAQAYRNGATLEEKREITPPTISGTLEVWRQRQESERDRIRRMELHPSPPERPPKKPHLRSSSSRDNTPPPTTPPRGHTPSHSSSSGSSRVTTPISYSRSSSIRHSKPKFPSPPGSPRSGAKARSPTPPPPPSPLPRMPSPPSIQDLPLPPPPPPSAEGLSHAVPSGLNLPPLPEQLLSPQNNSRICDSPKNKDSPLSPHHGMEGKYRRTSSPSICNAPNVKPSVNVNDNPGMGDNSLNHSPVRAPKRESPATIAAKGAPGWEKFLGGKTSTVQFTSEEVNKFKQHRDEQMAHQNQQPHPPRHLPPATPPKPPPKPKANQVLDDHPPTSAFHSPRGIKSSFKPQPRMVSPTNANIGLSPIHGSKSSPSLNQGSPNHTPTSANLHHPSSENHRSRGIKKRHHHNHHHHHHHNNVWKNSLESLRVPNNRSSETNGESPSRGFIAVSSPPQSRTPGANNTDLYHAGAPGVNHSHSNSDSGLSSLSGRTSTMSPISTMSTVSSVSSASSSGSSSRNSLRSASIVSSCTIPLDEEEEQLSNDSSPSGTMKTEYHQPLLSNSPMKPGNKRRPSLAWEKLPEEVECDELSREFLEQLPSNAAVHGKKLKTLFGAPHNAKTSADYIDGLFDFDLSENESQIHQRRFQKNLSPSMLKNRIEVLHNENKKSNAGSCSFSSIAESKARFLRDVTNANDFMQDKKELLLARICTKLDILKAEQVALKEETKLNEELGREITLQVMQLAQPNECDKYKLHLEEIDKISSLIFGLSGRLARAENALLALPTDTEDKEKEALASKRDKLTDQLSEAKKLKDNIDKRSKLVGDLLKKYLKESTLQDYGVYVKMKVKLIMESREVQEKIAIGEEQSVALQDVN</sequence>
<feature type="compositionally biased region" description="Polar residues" evidence="6">
    <location>
        <begin position="498"/>
        <end position="511"/>
    </location>
</feature>
<proteinExistence type="inferred from homology"/>
<dbReference type="PANTHER" id="PTHR15012">
    <property type="entry name" value="APICAL PROTEIN/SHROOM-RELATED"/>
    <property type="match status" value="1"/>
</dbReference>
<dbReference type="Pfam" id="PF08687">
    <property type="entry name" value="ASD2"/>
    <property type="match status" value="1"/>
</dbReference>
<dbReference type="Gene3D" id="6.10.250.3120">
    <property type="match status" value="1"/>
</dbReference>
<evidence type="ECO:0000256" key="6">
    <source>
        <dbReference type="SAM" id="MobiDB-lite"/>
    </source>
</evidence>
<comment type="caution">
    <text evidence="8">The sequence shown here is derived from an EMBL/GenBank/DDBJ whole genome shotgun (WGS) entry which is preliminary data.</text>
</comment>
<dbReference type="GO" id="GO:0005912">
    <property type="term" value="C:adherens junction"/>
    <property type="evidence" value="ECO:0007669"/>
    <property type="project" value="TreeGrafter"/>
</dbReference>
<dbReference type="GO" id="GO:0051015">
    <property type="term" value="F:actin filament binding"/>
    <property type="evidence" value="ECO:0007669"/>
    <property type="project" value="InterPro"/>
</dbReference>
<name>A0A553P5X0_TIGCA</name>
<feature type="coiled-coil region" evidence="5">
    <location>
        <begin position="837"/>
        <end position="864"/>
    </location>
</feature>
<keyword evidence="3" id="KW-0963">Cytoplasm</keyword>